<evidence type="ECO:0000313" key="1">
    <source>
        <dbReference type="EMBL" id="RTX74392.1"/>
    </source>
</evidence>
<comment type="caution">
    <text evidence="1">The sequence shown here is derived from an EMBL/GenBank/DDBJ whole genome shotgun (WGS) entry which is preliminary data.</text>
</comment>
<dbReference type="AlphaFoldDB" id="A0AAJ4SJ59"/>
<accession>A0AAJ4SJ59</accession>
<dbReference type="EMBL" id="RXWV01000019">
    <property type="protein sequence ID" value="RTX74392.1"/>
    <property type="molecule type" value="Genomic_DNA"/>
</dbReference>
<reference evidence="1 2" key="1">
    <citation type="submission" date="2018-10" db="EMBL/GenBank/DDBJ databases">
        <title>A collection Staphylococci species genome sequencing.</title>
        <authorList>
            <person name="Cole K."/>
        </authorList>
    </citation>
    <scope>NUCLEOTIDE SEQUENCE [LARGE SCALE GENOMIC DNA]</scope>
    <source>
        <strain evidence="2">NCTC 12218</strain>
    </source>
</reference>
<dbReference type="RefSeq" id="WP_126476650.1">
    <property type="nucleotide sequence ID" value="NZ_RXWV01000019.1"/>
</dbReference>
<name>A0AAJ4SJ59_MAMSC</name>
<sequence length="180" mass="21379">MNEAKLLIIGKDSYNPSNKNYTNLKIDDYPTDNVAFFPCRKEETYNLYNLTTYRRILGFIKNEKLTEIEFNKLPTPKTIANQFMKKGVYFINALEFDLKGYTIQSKNKKNKLIFDSSTIILCFGTDAIDKFKNYENVHQFPHPSPLNNNKFWEKYDNEYSSKDYNFDYIFEQIYLPSTLK</sequence>
<organism evidence="1 2">
    <name type="scientific">Mammaliicoccus sciuri</name>
    <name type="common">Staphylococcus sciuri</name>
    <dbReference type="NCBI Taxonomy" id="1296"/>
    <lineage>
        <taxon>Bacteria</taxon>
        <taxon>Bacillati</taxon>
        <taxon>Bacillota</taxon>
        <taxon>Bacilli</taxon>
        <taxon>Bacillales</taxon>
        <taxon>Staphylococcaceae</taxon>
        <taxon>Mammaliicoccus</taxon>
    </lineage>
</organism>
<dbReference type="Proteomes" id="UP000274792">
    <property type="component" value="Unassembled WGS sequence"/>
</dbReference>
<evidence type="ECO:0000313" key="2">
    <source>
        <dbReference type="Proteomes" id="UP000274792"/>
    </source>
</evidence>
<proteinExistence type="predicted"/>
<gene>
    <name evidence="1" type="ORF">CD117_03015</name>
</gene>
<protein>
    <submittedName>
        <fullName evidence="1">Uncharacterized protein</fullName>
    </submittedName>
</protein>